<dbReference type="OrthoDB" id="73491at2759"/>
<gene>
    <name evidence="2" type="ORF">GPUH_LOCUS5703</name>
</gene>
<dbReference type="EMBL" id="UYRT01012429">
    <property type="protein sequence ID" value="VDK51837.1"/>
    <property type="molecule type" value="Genomic_DNA"/>
</dbReference>
<feature type="compositionally biased region" description="Acidic residues" evidence="1">
    <location>
        <begin position="14"/>
        <end position="24"/>
    </location>
</feature>
<dbReference type="WBParaSite" id="GPUH_0000571301-mRNA-1">
    <property type="protein sequence ID" value="GPUH_0000571301-mRNA-1"/>
    <property type="gene ID" value="GPUH_0000571301"/>
</dbReference>
<evidence type="ECO:0000313" key="2">
    <source>
        <dbReference type="EMBL" id="VDK51837.1"/>
    </source>
</evidence>
<dbReference type="AlphaFoldDB" id="A0A183DAG4"/>
<dbReference type="PANTHER" id="PTHR46370">
    <property type="entry name" value="GPALPP MOTIFS-CONTAINING PROTEIN 1"/>
    <property type="match status" value="1"/>
</dbReference>
<protein>
    <submittedName>
        <fullName evidence="4">GPALPP motifs-containing protein 1</fullName>
    </submittedName>
</protein>
<feature type="region of interest" description="Disordered" evidence="1">
    <location>
        <begin position="1"/>
        <end position="42"/>
    </location>
</feature>
<dbReference type="Proteomes" id="UP000271098">
    <property type="component" value="Unassembled WGS sequence"/>
</dbReference>
<keyword evidence="3" id="KW-1185">Reference proteome</keyword>
<evidence type="ECO:0000313" key="3">
    <source>
        <dbReference type="Proteomes" id="UP000271098"/>
    </source>
</evidence>
<organism evidence="4">
    <name type="scientific">Gongylonema pulchrum</name>
    <dbReference type="NCBI Taxonomy" id="637853"/>
    <lineage>
        <taxon>Eukaryota</taxon>
        <taxon>Metazoa</taxon>
        <taxon>Ecdysozoa</taxon>
        <taxon>Nematoda</taxon>
        <taxon>Chromadorea</taxon>
        <taxon>Rhabditida</taxon>
        <taxon>Spirurina</taxon>
        <taxon>Spiruromorpha</taxon>
        <taxon>Spiruroidea</taxon>
        <taxon>Gongylonematidae</taxon>
        <taxon>Gongylonema</taxon>
    </lineage>
</organism>
<evidence type="ECO:0000313" key="4">
    <source>
        <dbReference type="WBParaSite" id="GPUH_0000571301-mRNA-1"/>
    </source>
</evidence>
<proteinExistence type="predicted"/>
<dbReference type="PANTHER" id="PTHR46370:SF1">
    <property type="entry name" value="GPALPP MOTIFS-CONTAINING PROTEIN 1"/>
    <property type="match status" value="1"/>
</dbReference>
<accession>A0A183DAG4</accession>
<reference evidence="2 3" key="2">
    <citation type="submission" date="2018-11" db="EMBL/GenBank/DDBJ databases">
        <authorList>
            <consortium name="Pathogen Informatics"/>
        </authorList>
    </citation>
    <scope>NUCLEOTIDE SEQUENCE [LARGE SCALE GENOMIC DNA]</scope>
</reference>
<sequence>MPVDDEGCSRDNTDDGEEKEEVDEVFGPVPPWEQKTKADDDDYAERLMRVEAQQASKGATSKRPEWMTQLPKRLTGYGLTARTFSNIKDSPGSEEAKRAWTETLEEKKKRLESGTPSSIAGPSGLSLEVQGEANADAAQARRAAVFEVIFSQNFVKYVFCILKFWSFFCALQFRRTRNFRLTSAHFVVHATGALKIVYMRLKKKGKKELEGWRPFLSFLFQPFINNFKSARCTDNEMCRFK</sequence>
<reference evidence="4" key="1">
    <citation type="submission" date="2016-06" db="UniProtKB">
        <authorList>
            <consortium name="WormBaseParasite"/>
        </authorList>
    </citation>
    <scope>IDENTIFICATION</scope>
</reference>
<dbReference type="InterPro" id="IPR046331">
    <property type="entry name" value="GPAM1-like"/>
</dbReference>
<evidence type="ECO:0000256" key="1">
    <source>
        <dbReference type="SAM" id="MobiDB-lite"/>
    </source>
</evidence>
<name>A0A183DAG4_9BILA</name>